<evidence type="ECO:0000313" key="3">
    <source>
        <dbReference type="WBParaSite" id="nRc.2.0.1.t17763-RA"/>
    </source>
</evidence>
<keyword evidence="2" id="KW-1185">Reference proteome</keyword>
<dbReference type="AlphaFoldDB" id="A0A915IUM1"/>
<evidence type="ECO:0000256" key="1">
    <source>
        <dbReference type="SAM" id="Phobius"/>
    </source>
</evidence>
<keyword evidence="1" id="KW-0812">Transmembrane</keyword>
<proteinExistence type="predicted"/>
<sequence>MIVMRSPDSASAVRAITNLEECSFATNLHTMYSKWIFSTTWSIFAGKLIKFLLFLWIFSNEQAQCSDYRRMDGSSLKPDLYKAGPVCSTMLYVM</sequence>
<keyword evidence="1" id="KW-1133">Transmembrane helix</keyword>
<reference evidence="3" key="1">
    <citation type="submission" date="2022-11" db="UniProtKB">
        <authorList>
            <consortium name="WormBaseParasite"/>
        </authorList>
    </citation>
    <scope>IDENTIFICATION</scope>
</reference>
<organism evidence="2 3">
    <name type="scientific">Romanomermis culicivorax</name>
    <name type="common">Nematode worm</name>
    <dbReference type="NCBI Taxonomy" id="13658"/>
    <lineage>
        <taxon>Eukaryota</taxon>
        <taxon>Metazoa</taxon>
        <taxon>Ecdysozoa</taxon>
        <taxon>Nematoda</taxon>
        <taxon>Enoplea</taxon>
        <taxon>Dorylaimia</taxon>
        <taxon>Mermithida</taxon>
        <taxon>Mermithoidea</taxon>
        <taxon>Mermithidae</taxon>
        <taxon>Romanomermis</taxon>
    </lineage>
</organism>
<feature type="transmembrane region" description="Helical" evidence="1">
    <location>
        <begin position="35"/>
        <end position="58"/>
    </location>
</feature>
<keyword evidence="1" id="KW-0472">Membrane</keyword>
<dbReference type="WBParaSite" id="nRc.2.0.1.t17763-RA">
    <property type="protein sequence ID" value="nRc.2.0.1.t17763-RA"/>
    <property type="gene ID" value="nRc.2.0.1.g17763"/>
</dbReference>
<name>A0A915IUM1_ROMCU</name>
<dbReference type="Proteomes" id="UP000887565">
    <property type="component" value="Unplaced"/>
</dbReference>
<evidence type="ECO:0000313" key="2">
    <source>
        <dbReference type="Proteomes" id="UP000887565"/>
    </source>
</evidence>
<protein>
    <submittedName>
        <fullName evidence="3">Uncharacterized protein</fullName>
    </submittedName>
</protein>
<accession>A0A915IUM1</accession>